<proteinExistence type="predicted"/>
<protein>
    <submittedName>
        <fullName evidence="8">Lens fiber membrane intrinsic protein-like</fullName>
    </submittedName>
</protein>
<dbReference type="InterPro" id="IPR050579">
    <property type="entry name" value="PMP-22/EMP/MP20-like"/>
</dbReference>
<feature type="signal peptide" evidence="6">
    <location>
        <begin position="1"/>
        <end position="31"/>
    </location>
</feature>
<dbReference type="PANTHER" id="PTHR10671">
    <property type="entry name" value="EPITHELIAL MEMBRANE PROTEIN-RELATED"/>
    <property type="match status" value="1"/>
</dbReference>
<feature type="transmembrane region" description="Helical" evidence="5">
    <location>
        <begin position="99"/>
        <end position="119"/>
    </location>
</feature>
<evidence type="ECO:0000313" key="7">
    <source>
        <dbReference type="Proteomes" id="UP001190640"/>
    </source>
</evidence>
<dbReference type="RefSeq" id="XP_054855707.1">
    <property type="nucleotide sequence ID" value="XM_054999732.1"/>
</dbReference>
<keyword evidence="3 5" id="KW-1133">Transmembrane helix</keyword>
<dbReference type="GeneID" id="129343498"/>
<evidence type="ECO:0000256" key="6">
    <source>
        <dbReference type="SAM" id="SignalP"/>
    </source>
</evidence>
<dbReference type="AlphaFoldDB" id="A0AA97LL19"/>
<keyword evidence="7" id="KW-1185">Reference proteome</keyword>
<evidence type="ECO:0000256" key="3">
    <source>
        <dbReference type="ARBA" id="ARBA00022989"/>
    </source>
</evidence>
<evidence type="ECO:0000256" key="1">
    <source>
        <dbReference type="ARBA" id="ARBA00004141"/>
    </source>
</evidence>
<keyword evidence="6" id="KW-0732">Signal</keyword>
<comment type="subcellular location">
    <subcellularLocation>
        <location evidence="1">Membrane</location>
        <topology evidence="1">Multi-pass membrane protein</topology>
    </subcellularLocation>
</comment>
<dbReference type="Proteomes" id="UP001190640">
    <property type="component" value="Chromosome 15"/>
</dbReference>
<organism evidence="7 8">
    <name type="scientific">Eublepharis macularius</name>
    <name type="common">Leopard gecko</name>
    <name type="synonym">Cyrtodactylus macularius</name>
    <dbReference type="NCBI Taxonomy" id="481883"/>
    <lineage>
        <taxon>Eukaryota</taxon>
        <taxon>Metazoa</taxon>
        <taxon>Chordata</taxon>
        <taxon>Craniata</taxon>
        <taxon>Vertebrata</taxon>
        <taxon>Euteleostomi</taxon>
        <taxon>Lepidosauria</taxon>
        <taxon>Squamata</taxon>
        <taxon>Bifurcata</taxon>
        <taxon>Gekkota</taxon>
        <taxon>Eublepharidae</taxon>
        <taxon>Eublepharinae</taxon>
        <taxon>Eublepharis</taxon>
    </lineage>
</organism>
<evidence type="ECO:0000313" key="8">
    <source>
        <dbReference type="RefSeq" id="XP_054855707.1"/>
    </source>
</evidence>
<accession>A0AA97LL19</accession>
<name>A0AA97LL19_EUBMA</name>
<keyword evidence="2 5" id="KW-0812">Transmembrane</keyword>
<dbReference type="InterPro" id="IPR004031">
    <property type="entry name" value="PMP22/EMP/MP20/Claudin"/>
</dbReference>
<evidence type="ECO:0000256" key="4">
    <source>
        <dbReference type="ARBA" id="ARBA00023136"/>
    </source>
</evidence>
<evidence type="ECO:0000256" key="2">
    <source>
        <dbReference type="ARBA" id="ARBA00022692"/>
    </source>
</evidence>
<feature type="transmembrane region" description="Helical" evidence="5">
    <location>
        <begin position="62"/>
        <end position="87"/>
    </location>
</feature>
<sequence>MDGLKIGTLICCFISLVLLVIALATPNWVEAADYAGLWRGCNYTVCYSFGMQVASYVHATRALLIIGLIFGIVSFIDLCASFCHTYFGSSTWTKVTSKASFFAGLAVLAAMGAFTGGYFVSSILVATQLGWSYGLGWAPGLLFLVIDGLIRRIHTRHTRQPV</sequence>
<gene>
    <name evidence="8" type="primary">LOC129343498</name>
</gene>
<reference evidence="8" key="1">
    <citation type="submission" date="2025-08" db="UniProtKB">
        <authorList>
            <consortium name="RefSeq"/>
        </authorList>
    </citation>
    <scope>IDENTIFICATION</scope>
    <source>
        <tissue evidence="8">Blood</tissue>
    </source>
</reference>
<dbReference type="PANTHER" id="PTHR10671:SF108">
    <property type="entry name" value="CLAUDIN FAMILY PROTEIN-RELATED"/>
    <property type="match status" value="1"/>
</dbReference>
<dbReference type="Gene3D" id="1.20.140.150">
    <property type="match status" value="1"/>
</dbReference>
<dbReference type="KEGG" id="emc:129343498"/>
<feature type="chain" id="PRO_5041719612" evidence="6">
    <location>
        <begin position="32"/>
        <end position="162"/>
    </location>
</feature>
<dbReference type="Pfam" id="PF00822">
    <property type="entry name" value="PMP22_Claudin"/>
    <property type="match status" value="1"/>
</dbReference>
<keyword evidence="4 5" id="KW-0472">Membrane</keyword>
<dbReference type="GO" id="GO:0005886">
    <property type="term" value="C:plasma membrane"/>
    <property type="evidence" value="ECO:0007669"/>
    <property type="project" value="TreeGrafter"/>
</dbReference>
<feature type="transmembrane region" description="Helical" evidence="5">
    <location>
        <begin position="131"/>
        <end position="150"/>
    </location>
</feature>
<evidence type="ECO:0000256" key="5">
    <source>
        <dbReference type="SAM" id="Phobius"/>
    </source>
</evidence>